<dbReference type="SMART" id="SM00239">
    <property type="entry name" value="C2"/>
    <property type="match status" value="2"/>
</dbReference>
<feature type="region of interest" description="Disordered" evidence="4">
    <location>
        <begin position="17"/>
        <end position="90"/>
    </location>
</feature>
<evidence type="ECO:0000313" key="6">
    <source>
        <dbReference type="EMBL" id="CEK88506.1"/>
    </source>
</evidence>
<feature type="compositionally biased region" description="Polar residues" evidence="4">
    <location>
        <begin position="64"/>
        <end position="90"/>
    </location>
</feature>
<gene>
    <name evidence="6" type="primary">ORF165665</name>
</gene>
<dbReference type="PRINTS" id="PR00399">
    <property type="entry name" value="SYNAPTOTAGMN"/>
</dbReference>
<dbReference type="AlphaFoldDB" id="A0A0B7B896"/>
<dbReference type="FunFam" id="2.60.40.150:FF:000006">
    <property type="entry name" value="Synaptotagmin-like 5, isoform CRA_a"/>
    <property type="match status" value="1"/>
</dbReference>
<proteinExistence type="predicted"/>
<dbReference type="InterPro" id="IPR035892">
    <property type="entry name" value="C2_domain_sf"/>
</dbReference>
<dbReference type="CDD" id="cd08521">
    <property type="entry name" value="C2A_SLP"/>
    <property type="match status" value="1"/>
</dbReference>
<dbReference type="GO" id="GO:0006887">
    <property type="term" value="P:exocytosis"/>
    <property type="evidence" value="ECO:0007669"/>
    <property type="project" value="TreeGrafter"/>
</dbReference>
<dbReference type="GO" id="GO:0042043">
    <property type="term" value="F:neurexin family protein binding"/>
    <property type="evidence" value="ECO:0007669"/>
    <property type="project" value="TreeGrafter"/>
</dbReference>
<dbReference type="InterPro" id="IPR001565">
    <property type="entry name" value="Synaptotagmin"/>
</dbReference>
<name>A0A0B7B896_9EUPU</name>
<feature type="compositionally biased region" description="Polar residues" evidence="4">
    <location>
        <begin position="41"/>
        <end position="50"/>
    </location>
</feature>
<organism evidence="6">
    <name type="scientific">Arion vulgaris</name>
    <dbReference type="NCBI Taxonomy" id="1028688"/>
    <lineage>
        <taxon>Eukaryota</taxon>
        <taxon>Metazoa</taxon>
        <taxon>Spiralia</taxon>
        <taxon>Lophotrochozoa</taxon>
        <taxon>Mollusca</taxon>
        <taxon>Gastropoda</taxon>
        <taxon>Heterobranchia</taxon>
        <taxon>Euthyneura</taxon>
        <taxon>Panpulmonata</taxon>
        <taxon>Eupulmonata</taxon>
        <taxon>Stylommatophora</taxon>
        <taxon>Helicina</taxon>
        <taxon>Arionoidea</taxon>
        <taxon>Arionidae</taxon>
        <taxon>Arion</taxon>
    </lineage>
</organism>
<dbReference type="Gene3D" id="2.60.40.150">
    <property type="entry name" value="C2 domain"/>
    <property type="match status" value="2"/>
</dbReference>
<evidence type="ECO:0000256" key="2">
    <source>
        <dbReference type="ARBA" id="ARBA00022737"/>
    </source>
</evidence>
<feature type="domain" description="C2" evidence="5">
    <location>
        <begin position="157"/>
        <end position="279"/>
    </location>
</feature>
<comment type="subcellular location">
    <subcellularLocation>
        <location evidence="1">Membrane</location>
    </subcellularLocation>
</comment>
<evidence type="ECO:0000256" key="3">
    <source>
        <dbReference type="ARBA" id="ARBA00023136"/>
    </source>
</evidence>
<evidence type="ECO:0000256" key="1">
    <source>
        <dbReference type="ARBA" id="ARBA00004370"/>
    </source>
</evidence>
<dbReference type="GO" id="GO:0070382">
    <property type="term" value="C:exocytic vesicle"/>
    <property type="evidence" value="ECO:0007669"/>
    <property type="project" value="TreeGrafter"/>
</dbReference>
<keyword evidence="2" id="KW-0677">Repeat</keyword>
<evidence type="ECO:0000256" key="4">
    <source>
        <dbReference type="SAM" id="MobiDB-lite"/>
    </source>
</evidence>
<feature type="domain" description="C2" evidence="5">
    <location>
        <begin position="323"/>
        <end position="443"/>
    </location>
</feature>
<dbReference type="PANTHER" id="PTHR45716:SF2">
    <property type="entry name" value="BITESIZE, ISOFORM I"/>
    <property type="match status" value="1"/>
</dbReference>
<dbReference type="PROSITE" id="PS50004">
    <property type="entry name" value="C2"/>
    <property type="match status" value="2"/>
</dbReference>
<feature type="compositionally biased region" description="Basic and acidic residues" evidence="4">
    <location>
        <begin position="30"/>
        <end position="40"/>
    </location>
</feature>
<dbReference type="InterPro" id="IPR043567">
    <property type="entry name" value="SYTL1-5_C2B"/>
</dbReference>
<accession>A0A0B7B896</accession>
<dbReference type="InterPro" id="IPR000008">
    <property type="entry name" value="C2_dom"/>
</dbReference>
<evidence type="ECO:0000259" key="5">
    <source>
        <dbReference type="PROSITE" id="PS50004"/>
    </source>
</evidence>
<dbReference type="Pfam" id="PF00168">
    <property type="entry name" value="C2"/>
    <property type="match status" value="2"/>
</dbReference>
<dbReference type="EMBL" id="HACG01041641">
    <property type="protein sequence ID" value="CEK88506.1"/>
    <property type="molecule type" value="Transcribed_RNA"/>
</dbReference>
<reference evidence="6" key="1">
    <citation type="submission" date="2014-12" db="EMBL/GenBank/DDBJ databases">
        <title>Insight into the proteome of Arion vulgaris.</title>
        <authorList>
            <person name="Aradska J."/>
            <person name="Bulat T."/>
            <person name="Smidak R."/>
            <person name="Sarate P."/>
            <person name="Gangsoo J."/>
            <person name="Sialana F."/>
            <person name="Bilban M."/>
            <person name="Lubec G."/>
        </authorList>
    </citation>
    <scope>NUCLEOTIDE SEQUENCE</scope>
    <source>
        <tissue evidence="6">Skin</tissue>
    </source>
</reference>
<keyword evidence="3" id="KW-0472">Membrane</keyword>
<feature type="compositionally biased region" description="Basic and acidic residues" evidence="4">
    <location>
        <begin position="51"/>
        <end position="63"/>
    </location>
</feature>
<dbReference type="CDD" id="cd04020">
    <property type="entry name" value="C2B_SLP_1-2-3-4"/>
    <property type="match status" value="1"/>
</dbReference>
<dbReference type="SUPFAM" id="SSF49562">
    <property type="entry name" value="C2 domain (Calcium/lipid-binding domain, CaLB)"/>
    <property type="match status" value="2"/>
</dbReference>
<dbReference type="GO" id="GO:0005886">
    <property type="term" value="C:plasma membrane"/>
    <property type="evidence" value="ECO:0007669"/>
    <property type="project" value="TreeGrafter"/>
</dbReference>
<dbReference type="PANTHER" id="PTHR45716">
    <property type="entry name" value="BITESIZE, ISOFORM I"/>
    <property type="match status" value="1"/>
</dbReference>
<sequence length="481" mass="54951">MLASFLCCLGRVPPAYDEPKTATYTQRPAITKDVDSESRTSKNSQSSIEQTEGKFYKSIKDTDSGITSGFTTRTNTPEYRSNQTFRSQTDQTSIPTIAVTNIGSESFKEEDDDLDELFTNRLPNQLLGSRSSLADSRESIYSVYSDAGEVNYGRIPVTGEIMFSIDYNHKGSTLEVHVKQCRDLAPVDVKHSRSDPYVKTYLLPDKSRSSKRKTRIKKHTLNPVFDEVVKYQINISELESRSLWLTVWHNDRFGRNDFLGEVTIPLDCYRFDQNALIWYTLQERTVTQEPELFYKGDLFIALKYIPADMVEIVPKKKSSSFRRKGKEKEAPEKILGEVHVLVREAKNLTAMRASSGSNPFCKGYILPDVSHSTKQKTQIIKKTTNPVWQHILVFEGIDQSLLYEYGLELTVWDHEKLSSNDFLGGVRLNLGQGFYQGKPVDWMDARGEEIESWQTMIDHPNEWVDAELPLRASMGKQNVKN</sequence>
<protein>
    <recommendedName>
        <fullName evidence="5">C2 domain-containing protein</fullName>
    </recommendedName>
</protein>